<accession>A0A175W0A3</accession>
<dbReference type="GO" id="GO:0008757">
    <property type="term" value="F:S-adenosylmethionine-dependent methyltransferase activity"/>
    <property type="evidence" value="ECO:0007669"/>
    <property type="project" value="InterPro"/>
</dbReference>
<gene>
    <name evidence="2" type="ORF">MMYC01_207618</name>
</gene>
<evidence type="ECO:0000313" key="2">
    <source>
        <dbReference type="EMBL" id="KXX76965.1"/>
    </source>
</evidence>
<feature type="chain" id="PRO_5008043478" evidence="1">
    <location>
        <begin position="23"/>
        <end position="478"/>
    </location>
</feature>
<dbReference type="Gene3D" id="3.40.50.150">
    <property type="entry name" value="Vaccinia Virus protein VP39"/>
    <property type="match status" value="1"/>
</dbReference>
<dbReference type="AlphaFoldDB" id="A0A175W0A3"/>
<dbReference type="EMBL" id="LCTW02000184">
    <property type="protein sequence ID" value="KXX76965.1"/>
    <property type="molecule type" value="Genomic_DNA"/>
</dbReference>
<dbReference type="VEuPathDB" id="FungiDB:MMYC01_207618"/>
<protein>
    <submittedName>
        <fullName evidence="2">Carnosine N-methyltransferase</fullName>
    </submittedName>
</protein>
<dbReference type="InterPro" id="IPR012901">
    <property type="entry name" value="CARME"/>
</dbReference>
<feature type="signal peptide" evidence="1">
    <location>
        <begin position="1"/>
        <end position="22"/>
    </location>
</feature>
<dbReference type="Pfam" id="PF07942">
    <property type="entry name" value="CARME"/>
    <property type="match status" value="1"/>
</dbReference>
<organism evidence="2 3">
    <name type="scientific">Madurella mycetomatis</name>
    <dbReference type="NCBI Taxonomy" id="100816"/>
    <lineage>
        <taxon>Eukaryota</taxon>
        <taxon>Fungi</taxon>
        <taxon>Dikarya</taxon>
        <taxon>Ascomycota</taxon>
        <taxon>Pezizomycotina</taxon>
        <taxon>Sordariomycetes</taxon>
        <taxon>Sordariomycetidae</taxon>
        <taxon>Sordariales</taxon>
        <taxon>Sordariales incertae sedis</taxon>
        <taxon>Madurella</taxon>
    </lineage>
</organism>
<evidence type="ECO:0000256" key="1">
    <source>
        <dbReference type="SAM" id="SignalP"/>
    </source>
</evidence>
<reference evidence="2 3" key="1">
    <citation type="journal article" date="2016" name="Genome Announc.">
        <title>Genome Sequence of Madurella mycetomatis mm55, Isolated from a Human Mycetoma Case in Sudan.</title>
        <authorList>
            <person name="Smit S."/>
            <person name="Derks M.F."/>
            <person name="Bervoets S."/>
            <person name="Fahal A."/>
            <person name="van Leeuwen W."/>
            <person name="van Belkum A."/>
            <person name="van de Sande W.W."/>
        </authorList>
    </citation>
    <scope>NUCLEOTIDE SEQUENCE [LARGE SCALE GENOMIC DNA]</scope>
    <source>
        <strain evidence="3">mm55</strain>
    </source>
</reference>
<dbReference type="InterPro" id="IPR029063">
    <property type="entry name" value="SAM-dependent_MTases_sf"/>
</dbReference>
<keyword evidence="1" id="KW-0732">Signal</keyword>
<dbReference type="GO" id="GO:0032259">
    <property type="term" value="P:methylation"/>
    <property type="evidence" value="ECO:0007669"/>
    <property type="project" value="UniProtKB-KW"/>
</dbReference>
<keyword evidence="3" id="KW-1185">Reference proteome</keyword>
<dbReference type="OrthoDB" id="978at2759"/>
<dbReference type="PANTHER" id="PTHR12303">
    <property type="entry name" value="CARNOSINE N-METHYLTRANSFERASE"/>
    <property type="match status" value="1"/>
</dbReference>
<dbReference type="PANTHER" id="PTHR12303:SF13">
    <property type="match status" value="1"/>
</dbReference>
<comment type="caution">
    <text evidence="2">The sequence shown here is derived from an EMBL/GenBank/DDBJ whole genome shotgun (WGS) entry which is preliminary data.</text>
</comment>
<name>A0A175W0A3_9PEZI</name>
<dbReference type="SMART" id="SM01296">
    <property type="entry name" value="N2227"/>
    <property type="match status" value="1"/>
</dbReference>
<dbReference type="Proteomes" id="UP000078237">
    <property type="component" value="Unassembled WGS sequence"/>
</dbReference>
<sequence length="478" mass="54195">MWRVIWASGAILWLCGRGLADASSHLSQALDFDAADVKLWPDRSPESELSAGGAPALFEVHQVVLTVEEDLAYPETERHLGEKERLLQRMSRKHGKWNEHHPRHRLLEALRGFSHYAQTNQQELDRLKGLYSHVSKKQKAVRTTHRQPYLTHRALANAAQQLLEREVQYSKKFADVAELLAKNQDVCHDIVRNALEFYQVERRELDEHVQQMNAAGRGPERVSVAQALKHFVRDWAVSGANERDAAFPCITKALQALYPDAGQGPVRVVLPGAGLGRLGHEIAQLKGFEVTNNEWSMYQNIAYRFLERHGRRDAHTVYPFVDSWSHHRSTADMLRPISFPEARLNTSGVVLVEGDFTTVFHGDAATFDAVVTHFFIDTARNLMSYFDTIYRILKPGGYWINFGPLLYGTGPFVQLSLEEIIVVAEAMGFEFQEVPQGCGEVTLPGKVVRGLEAAYGFDERALTKNAYNAQFWVARRRH</sequence>
<dbReference type="STRING" id="100816.A0A175W0A3"/>
<dbReference type="CDD" id="cd02440">
    <property type="entry name" value="AdoMet_MTases"/>
    <property type="match status" value="1"/>
</dbReference>
<dbReference type="SUPFAM" id="SSF53335">
    <property type="entry name" value="S-adenosyl-L-methionine-dependent methyltransferases"/>
    <property type="match status" value="1"/>
</dbReference>
<proteinExistence type="predicted"/>
<evidence type="ECO:0000313" key="3">
    <source>
        <dbReference type="Proteomes" id="UP000078237"/>
    </source>
</evidence>